<dbReference type="EMBL" id="JYNY01000532">
    <property type="protein sequence ID" value="KJJ83575.1"/>
    <property type="molecule type" value="Genomic_DNA"/>
</dbReference>
<evidence type="ECO:0000313" key="2">
    <source>
        <dbReference type="Proteomes" id="UP000033428"/>
    </source>
</evidence>
<name>A0A0F0CQ69_9BACT</name>
<comment type="caution">
    <text evidence="1">The sequence shown here is derived from an EMBL/GenBank/DDBJ whole genome shotgun (WGS) entry which is preliminary data.</text>
</comment>
<dbReference type="Proteomes" id="UP000033428">
    <property type="component" value="Unassembled WGS sequence"/>
</dbReference>
<dbReference type="AlphaFoldDB" id="A0A0F0CQ69"/>
<keyword evidence="2" id="KW-1185">Reference proteome</keyword>
<reference evidence="1 2" key="1">
    <citation type="submission" date="2015-02" db="EMBL/GenBank/DDBJ databases">
        <title>Single-cell genomics of uncultivated deep-branching MTB reveals a conserved set of magnetosome genes.</title>
        <authorList>
            <person name="Kolinko S."/>
            <person name="Richter M."/>
            <person name="Glockner F.O."/>
            <person name="Brachmann A."/>
            <person name="Schuler D."/>
        </authorList>
    </citation>
    <scope>NUCLEOTIDE SEQUENCE [LARGE SCALE GENOMIC DNA]</scope>
    <source>
        <strain evidence="1">SKK-01</strain>
    </source>
</reference>
<accession>A0A0F0CQ69</accession>
<sequence>MEQRATTVLSHKNCARLYKKHALLHLPRQPMSKKYYFSPLGERFAFSARTATRKRLPKTIFLPFYH</sequence>
<evidence type="ECO:0000313" key="1">
    <source>
        <dbReference type="EMBL" id="KJJ83575.1"/>
    </source>
</evidence>
<organism evidence="1 2">
    <name type="scientific">Candidatus Omnitrophus magneticus</name>
    <dbReference type="NCBI Taxonomy" id="1609969"/>
    <lineage>
        <taxon>Bacteria</taxon>
        <taxon>Pseudomonadati</taxon>
        <taxon>Candidatus Omnitrophota</taxon>
        <taxon>Candidatus Omnitrophus</taxon>
    </lineage>
</organism>
<gene>
    <name evidence="1" type="ORF">OMAG_002558</name>
</gene>
<protein>
    <submittedName>
        <fullName evidence="1">Uncharacterized protein</fullName>
    </submittedName>
</protein>
<proteinExistence type="predicted"/>